<keyword evidence="1" id="KW-1133">Transmembrane helix</keyword>
<keyword evidence="1" id="KW-0472">Membrane</keyword>
<name>A0A545VXP4_9HYPO</name>
<gene>
    <name evidence="2" type="ORF">IF1G_06612</name>
</gene>
<sequence length="87" mass="9636">MGILVHDNGRTQNAPSFLVLFSFSSSCCTLFPATLLLLLLLIGQDYCWARATAHGRGGWERGVSLPPFLFLYRQVHFGSFLFASSPL</sequence>
<accession>A0A545VXP4</accession>
<comment type="caution">
    <text evidence="2">The sequence shown here is derived from an EMBL/GenBank/DDBJ whole genome shotgun (WGS) entry which is preliminary data.</text>
</comment>
<organism evidence="2 3">
    <name type="scientific">Cordyceps javanica</name>
    <dbReference type="NCBI Taxonomy" id="43265"/>
    <lineage>
        <taxon>Eukaryota</taxon>
        <taxon>Fungi</taxon>
        <taxon>Dikarya</taxon>
        <taxon>Ascomycota</taxon>
        <taxon>Pezizomycotina</taxon>
        <taxon>Sordariomycetes</taxon>
        <taxon>Hypocreomycetidae</taxon>
        <taxon>Hypocreales</taxon>
        <taxon>Cordycipitaceae</taxon>
        <taxon>Cordyceps</taxon>
    </lineage>
</organism>
<keyword evidence="3" id="KW-1185">Reference proteome</keyword>
<protein>
    <submittedName>
        <fullName evidence="2">Uncharacterized protein</fullName>
    </submittedName>
</protein>
<evidence type="ECO:0000313" key="3">
    <source>
        <dbReference type="Proteomes" id="UP000315783"/>
    </source>
</evidence>
<dbReference type="EMBL" id="SPUK01000009">
    <property type="protein sequence ID" value="TQV94601.1"/>
    <property type="molecule type" value="Genomic_DNA"/>
</dbReference>
<evidence type="ECO:0000313" key="2">
    <source>
        <dbReference type="EMBL" id="TQV94601.1"/>
    </source>
</evidence>
<evidence type="ECO:0000256" key="1">
    <source>
        <dbReference type="SAM" id="Phobius"/>
    </source>
</evidence>
<reference evidence="2 3" key="1">
    <citation type="journal article" date="2019" name="Appl. Microbiol. Biotechnol.">
        <title>Genome sequence of Isaria javanica and comparative genome analysis insights into family S53 peptidase evolution in fungal entomopathogens.</title>
        <authorList>
            <person name="Lin R."/>
            <person name="Zhang X."/>
            <person name="Xin B."/>
            <person name="Zou M."/>
            <person name="Gao Y."/>
            <person name="Qin F."/>
            <person name="Hu Q."/>
            <person name="Xie B."/>
            <person name="Cheng X."/>
        </authorList>
    </citation>
    <scope>NUCLEOTIDE SEQUENCE [LARGE SCALE GENOMIC DNA]</scope>
    <source>
        <strain evidence="2 3">IJ1G</strain>
    </source>
</reference>
<feature type="transmembrane region" description="Helical" evidence="1">
    <location>
        <begin position="17"/>
        <end position="42"/>
    </location>
</feature>
<dbReference type="AlphaFoldDB" id="A0A545VXP4"/>
<proteinExistence type="predicted"/>
<keyword evidence="1" id="KW-0812">Transmembrane</keyword>
<dbReference type="Proteomes" id="UP000315783">
    <property type="component" value="Unassembled WGS sequence"/>
</dbReference>